<dbReference type="InterPro" id="IPR001590">
    <property type="entry name" value="Peptidase_M12B"/>
</dbReference>
<dbReference type="SUPFAM" id="SSF55486">
    <property type="entry name" value="Metalloproteases ('zincins'), catalytic domain"/>
    <property type="match status" value="1"/>
</dbReference>
<evidence type="ECO:0000313" key="5">
    <source>
        <dbReference type="Proteomes" id="UP000228934"/>
    </source>
</evidence>
<dbReference type="InterPro" id="IPR024079">
    <property type="entry name" value="MetalloPept_cat_dom_sf"/>
</dbReference>
<dbReference type="GO" id="GO:0004222">
    <property type="term" value="F:metalloendopeptidase activity"/>
    <property type="evidence" value="ECO:0007669"/>
    <property type="project" value="InterPro"/>
</dbReference>
<sequence length="228" mass="25424">MRHFFFLYALQIMQEEEPDNPLSSPYIGIEKLLMLHSRNNWNQVCLSYLLTNRDYSGTLGLAWVGRTGNLGGICSKFAKMQNSTEKASLNTGVVTIQKYGQYLPQRVVHITLAHELGHSMGAPHDGDTECAKYAVNSPYGNYLMFPRAVDGNQYNNDKFSACSIKYISTLLQIKKDQCFVESDRPTCGNQIVEAGEQCDVGFNNNDTCCHSANAEEGLQCTLKPGKQC</sequence>
<accession>A0A2G9R8M5</accession>
<feature type="binding site" evidence="1">
    <location>
        <position position="118"/>
    </location>
    <ligand>
        <name>Zn(2+)</name>
        <dbReference type="ChEBI" id="CHEBI:29105"/>
        <note>catalytic</note>
    </ligand>
</feature>
<dbReference type="AlphaFoldDB" id="A0A2G9R8M5"/>
<evidence type="ECO:0000313" key="4">
    <source>
        <dbReference type="EMBL" id="PIO24220.1"/>
    </source>
</evidence>
<evidence type="ECO:0000259" key="3">
    <source>
        <dbReference type="PROSITE" id="PS50215"/>
    </source>
</evidence>
<dbReference type="PROSITE" id="PS50214">
    <property type="entry name" value="DISINTEGRIN_2"/>
    <property type="match status" value="1"/>
</dbReference>
<dbReference type="EMBL" id="KV956074">
    <property type="protein sequence ID" value="PIO24220.1"/>
    <property type="molecule type" value="Genomic_DNA"/>
</dbReference>
<name>A0A2G9R8M5_AQUCT</name>
<evidence type="ECO:0000259" key="2">
    <source>
        <dbReference type="PROSITE" id="PS50214"/>
    </source>
</evidence>
<dbReference type="GO" id="GO:0006509">
    <property type="term" value="P:membrane protein ectodomain proteolysis"/>
    <property type="evidence" value="ECO:0007669"/>
    <property type="project" value="TreeGrafter"/>
</dbReference>
<protein>
    <recommendedName>
        <fullName evidence="6">Peptidase M12B domain-containing protein</fullName>
    </recommendedName>
</protein>
<dbReference type="Proteomes" id="UP000228934">
    <property type="component" value="Unassembled WGS sequence"/>
</dbReference>
<dbReference type="Gene3D" id="4.10.70.10">
    <property type="entry name" value="Disintegrin domain"/>
    <property type="match status" value="1"/>
</dbReference>
<dbReference type="GO" id="GO:0005886">
    <property type="term" value="C:plasma membrane"/>
    <property type="evidence" value="ECO:0007669"/>
    <property type="project" value="TreeGrafter"/>
</dbReference>
<dbReference type="Gene3D" id="3.40.390.10">
    <property type="entry name" value="Collagenase (Catalytic Domain)"/>
    <property type="match status" value="1"/>
</dbReference>
<dbReference type="PANTHER" id="PTHR45702">
    <property type="entry name" value="ADAM10/ADAM17 METALLOPEPTIDASE FAMILY MEMBER"/>
    <property type="match status" value="1"/>
</dbReference>
<keyword evidence="1" id="KW-0479">Metal-binding</keyword>
<keyword evidence="1" id="KW-0862">Zinc</keyword>
<evidence type="ECO:0000256" key="1">
    <source>
        <dbReference type="PROSITE-ProRule" id="PRU00276"/>
    </source>
</evidence>
<feature type="domain" description="Peptidase M12B" evidence="3">
    <location>
        <begin position="47"/>
        <end position="183"/>
    </location>
</feature>
<keyword evidence="5" id="KW-1185">Reference proteome</keyword>
<evidence type="ECO:0008006" key="6">
    <source>
        <dbReference type="Google" id="ProtNLM"/>
    </source>
</evidence>
<dbReference type="OrthoDB" id="2149267at2759"/>
<dbReference type="InterPro" id="IPR001762">
    <property type="entry name" value="Disintegrin_dom"/>
</dbReference>
<dbReference type="InterPro" id="IPR036436">
    <property type="entry name" value="Disintegrin_dom_sf"/>
</dbReference>
<proteinExistence type="predicted"/>
<gene>
    <name evidence="4" type="ORF">AB205_0015930</name>
</gene>
<dbReference type="GO" id="GO:0007219">
    <property type="term" value="P:Notch signaling pathway"/>
    <property type="evidence" value="ECO:0007669"/>
    <property type="project" value="TreeGrafter"/>
</dbReference>
<feature type="binding site" evidence="1">
    <location>
        <position position="114"/>
    </location>
    <ligand>
        <name>Zn(2+)</name>
        <dbReference type="ChEBI" id="CHEBI:29105"/>
        <note>catalytic</note>
    </ligand>
</feature>
<feature type="domain" description="Disintegrin" evidence="2">
    <location>
        <begin position="184"/>
        <end position="228"/>
    </location>
</feature>
<dbReference type="PANTHER" id="PTHR45702:SF1">
    <property type="entry name" value="DISINTEGRIN AND METALLOPROTEINASE DOMAIN-CONTAINING PROTEIN 10 ISOFORM X1"/>
    <property type="match status" value="1"/>
</dbReference>
<comment type="caution">
    <text evidence="1">Lacks conserved residue(s) required for the propagation of feature annotation.</text>
</comment>
<feature type="active site" evidence="1">
    <location>
        <position position="115"/>
    </location>
</feature>
<dbReference type="PROSITE" id="PS50215">
    <property type="entry name" value="ADAM_MEPRO"/>
    <property type="match status" value="1"/>
</dbReference>
<reference evidence="5" key="1">
    <citation type="journal article" date="2017" name="Nat. Commun.">
        <title>The North American bullfrog draft genome provides insight into hormonal regulation of long noncoding RNA.</title>
        <authorList>
            <person name="Hammond S.A."/>
            <person name="Warren R.L."/>
            <person name="Vandervalk B.P."/>
            <person name="Kucuk E."/>
            <person name="Khan H."/>
            <person name="Gibb E.A."/>
            <person name="Pandoh P."/>
            <person name="Kirk H."/>
            <person name="Zhao Y."/>
            <person name="Jones M."/>
            <person name="Mungall A.J."/>
            <person name="Coope R."/>
            <person name="Pleasance S."/>
            <person name="Moore R.A."/>
            <person name="Holt R.A."/>
            <person name="Round J.M."/>
            <person name="Ohora S."/>
            <person name="Walle B.V."/>
            <person name="Veldhoen N."/>
            <person name="Helbing C.C."/>
            <person name="Birol I."/>
        </authorList>
    </citation>
    <scope>NUCLEOTIDE SEQUENCE [LARGE SCALE GENOMIC DNA]</scope>
</reference>
<dbReference type="Pfam" id="PF13574">
    <property type="entry name" value="Reprolysin_2"/>
    <property type="match status" value="1"/>
</dbReference>
<dbReference type="InterPro" id="IPR051489">
    <property type="entry name" value="ADAM_Metalloproteinase"/>
</dbReference>
<feature type="binding site" evidence="1">
    <location>
        <position position="124"/>
    </location>
    <ligand>
        <name>Zn(2+)</name>
        <dbReference type="ChEBI" id="CHEBI:29105"/>
        <note>catalytic</note>
    </ligand>
</feature>
<dbReference type="GO" id="GO:0046872">
    <property type="term" value="F:metal ion binding"/>
    <property type="evidence" value="ECO:0007669"/>
    <property type="project" value="UniProtKB-KW"/>
</dbReference>
<organism evidence="4 5">
    <name type="scientific">Aquarana catesbeiana</name>
    <name type="common">American bullfrog</name>
    <name type="synonym">Rana catesbeiana</name>
    <dbReference type="NCBI Taxonomy" id="8400"/>
    <lineage>
        <taxon>Eukaryota</taxon>
        <taxon>Metazoa</taxon>
        <taxon>Chordata</taxon>
        <taxon>Craniata</taxon>
        <taxon>Vertebrata</taxon>
        <taxon>Euteleostomi</taxon>
        <taxon>Amphibia</taxon>
        <taxon>Batrachia</taxon>
        <taxon>Anura</taxon>
        <taxon>Neobatrachia</taxon>
        <taxon>Ranoidea</taxon>
        <taxon>Ranidae</taxon>
        <taxon>Aquarana</taxon>
    </lineage>
</organism>
<feature type="non-terminal residue" evidence="4">
    <location>
        <position position="228"/>
    </location>
</feature>